<evidence type="ECO:0000256" key="3">
    <source>
        <dbReference type="ARBA" id="ARBA00022801"/>
    </source>
</evidence>
<dbReference type="InterPro" id="IPR038765">
    <property type="entry name" value="Papain-like_cys_pep_sf"/>
</dbReference>
<feature type="compositionally biased region" description="Low complexity" evidence="5">
    <location>
        <begin position="69"/>
        <end position="78"/>
    </location>
</feature>
<evidence type="ECO:0000313" key="7">
    <source>
        <dbReference type="EMBL" id="MQL85839.1"/>
    </source>
</evidence>
<dbReference type="InterPro" id="IPR044613">
    <property type="entry name" value="Nep1/2-like"/>
</dbReference>
<accession>A0A843V277</accession>
<evidence type="ECO:0000259" key="6">
    <source>
        <dbReference type="PROSITE" id="PS50600"/>
    </source>
</evidence>
<dbReference type="InterPro" id="IPR003653">
    <property type="entry name" value="Peptidase_C48_C"/>
</dbReference>
<keyword evidence="3" id="KW-0378">Hydrolase</keyword>
<comment type="similarity">
    <text evidence="1">Belongs to the peptidase C48 family.</text>
</comment>
<proteinExistence type="inferred from homology"/>
<feature type="region of interest" description="Disordered" evidence="5">
    <location>
        <begin position="63"/>
        <end position="116"/>
    </location>
</feature>
<evidence type="ECO:0000256" key="5">
    <source>
        <dbReference type="SAM" id="MobiDB-lite"/>
    </source>
</evidence>
<dbReference type="PANTHER" id="PTHR46468:SF1">
    <property type="entry name" value="SENTRIN-SPECIFIC PROTEASE 8"/>
    <property type="match status" value="1"/>
</dbReference>
<evidence type="ECO:0000256" key="4">
    <source>
        <dbReference type="ARBA" id="ARBA00022807"/>
    </source>
</evidence>
<dbReference type="SUPFAM" id="SSF54001">
    <property type="entry name" value="Cysteine proteinases"/>
    <property type="match status" value="1"/>
</dbReference>
<gene>
    <name evidence="7" type="ORF">Taro_018348</name>
</gene>
<dbReference type="GO" id="GO:0006508">
    <property type="term" value="P:proteolysis"/>
    <property type="evidence" value="ECO:0007669"/>
    <property type="project" value="UniProtKB-KW"/>
</dbReference>
<dbReference type="PROSITE" id="PS50600">
    <property type="entry name" value="ULP_PROTEASE"/>
    <property type="match status" value="1"/>
</dbReference>
<feature type="non-terminal residue" evidence="7">
    <location>
        <position position="1"/>
    </location>
</feature>
<keyword evidence="2" id="KW-0645">Protease</keyword>
<keyword evidence="4" id="KW-0788">Thiol protease</keyword>
<dbReference type="GO" id="GO:0008234">
    <property type="term" value="F:cysteine-type peptidase activity"/>
    <property type="evidence" value="ECO:0007669"/>
    <property type="project" value="UniProtKB-KW"/>
</dbReference>
<organism evidence="7 8">
    <name type="scientific">Colocasia esculenta</name>
    <name type="common">Wild taro</name>
    <name type="synonym">Arum esculentum</name>
    <dbReference type="NCBI Taxonomy" id="4460"/>
    <lineage>
        <taxon>Eukaryota</taxon>
        <taxon>Viridiplantae</taxon>
        <taxon>Streptophyta</taxon>
        <taxon>Embryophyta</taxon>
        <taxon>Tracheophyta</taxon>
        <taxon>Spermatophyta</taxon>
        <taxon>Magnoliopsida</taxon>
        <taxon>Liliopsida</taxon>
        <taxon>Araceae</taxon>
        <taxon>Aroideae</taxon>
        <taxon>Colocasieae</taxon>
        <taxon>Colocasia</taxon>
    </lineage>
</organism>
<dbReference type="AlphaFoldDB" id="A0A843V277"/>
<sequence>FLLCLCPLGHRERDRESTRERGDWEGGGPQSPLPLFLAWPAGACKGDSDCGWRSRRRLRLPLRRRRAEQQQVEAPAAGEEGHDGGPGRRQTGQQRPEQAAAVAWPFSSSTSGSGQRRPQRSFLIMVCPKGDEKILSFGDVVLRRSDLDILRGPHYINDRIIEFFLCDLSTSTSLDDILHVPPSISFWIANCPDDDSLRDAVQPLKLQEKSTVLLTVNDNDDVTVAEGGHHWSLLAYDRRKNVFVHHDSLRGMNSSHAEKLYKRLKRFLGDLGSSAGYVEGFTPRQENGYDCGLFVMAIAKLIVEWHVQRRELDEQWIPLVVDEVNASTVGQMREQILSRIEHLMEQQKGGGH</sequence>
<dbReference type="GO" id="GO:0019784">
    <property type="term" value="F:deNEDDylase activity"/>
    <property type="evidence" value="ECO:0007669"/>
    <property type="project" value="InterPro"/>
</dbReference>
<dbReference type="Gene3D" id="3.40.395.10">
    <property type="entry name" value="Adenoviral Proteinase, Chain A"/>
    <property type="match status" value="1"/>
</dbReference>
<feature type="compositionally biased region" description="Low complexity" evidence="5">
    <location>
        <begin position="88"/>
        <end position="98"/>
    </location>
</feature>
<feature type="domain" description="Ubiquitin-like protease family profile" evidence="6">
    <location>
        <begin position="140"/>
        <end position="302"/>
    </location>
</feature>
<reference evidence="7" key="1">
    <citation type="submission" date="2017-07" db="EMBL/GenBank/DDBJ databases">
        <title>Taro Niue Genome Assembly and Annotation.</title>
        <authorList>
            <person name="Atibalentja N."/>
            <person name="Keating K."/>
            <person name="Fields C.J."/>
        </authorList>
    </citation>
    <scope>NUCLEOTIDE SEQUENCE</scope>
    <source>
        <strain evidence="7">Niue_2</strain>
        <tissue evidence="7">Leaf</tissue>
    </source>
</reference>
<dbReference type="EMBL" id="NMUH01000853">
    <property type="protein sequence ID" value="MQL85839.1"/>
    <property type="molecule type" value="Genomic_DNA"/>
</dbReference>
<dbReference type="Pfam" id="PF02902">
    <property type="entry name" value="Peptidase_C48"/>
    <property type="match status" value="1"/>
</dbReference>
<evidence type="ECO:0000256" key="2">
    <source>
        <dbReference type="ARBA" id="ARBA00022670"/>
    </source>
</evidence>
<name>A0A843V277_COLES</name>
<feature type="compositionally biased region" description="Polar residues" evidence="5">
    <location>
        <begin position="106"/>
        <end position="116"/>
    </location>
</feature>
<dbReference type="PANTHER" id="PTHR46468">
    <property type="entry name" value="SENTRIN-SPECIFIC PROTEASE 8"/>
    <property type="match status" value="1"/>
</dbReference>
<keyword evidence="8" id="KW-1185">Reference proteome</keyword>
<comment type="caution">
    <text evidence="7">The sequence shown here is derived from an EMBL/GenBank/DDBJ whole genome shotgun (WGS) entry which is preliminary data.</text>
</comment>
<evidence type="ECO:0000313" key="8">
    <source>
        <dbReference type="Proteomes" id="UP000652761"/>
    </source>
</evidence>
<dbReference type="Proteomes" id="UP000652761">
    <property type="component" value="Unassembled WGS sequence"/>
</dbReference>
<dbReference type="GO" id="GO:0000338">
    <property type="term" value="P:protein deneddylation"/>
    <property type="evidence" value="ECO:0007669"/>
    <property type="project" value="TreeGrafter"/>
</dbReference>
<evidence type="ECO:0000256" key="1">
    <source>
        <dbReference type="ARBA" id="ARBA00005234"/>
    </source>
</evidence>
<dbReference type="OrthoDB" id="5065855at2759"/>
<protein>
    <recommendedName>
        <fullName evidence="6">Ubiquitin-like protease family profile domain-containing protein</fullName>
    </recommendedName>
</protein>